<evidence type="ECO:0000313" key="2">
    <source>
        <dbReference type="EMBL" id="QDQ73064.1"/>
    </source>
</evidence>
<organism evidence="2 3">
    <name type="scientific">Pseudoluteimonas lycopersici</name>
    <dbReference type="NCBI Taxonomy" id="1324796"/>
    <lineage>
        <taxon>Bacteria</taxon>
        <taxon>Pseudomonadati</taxon>
        <taxon>Pseudomonadota</taxon>
        <taxon>Gammaproteobacteria</taxon>
        <taxon>Lysobacterales</taxon>
        <taxon>Lysobacteraceae</taxon>
        <taxon>Pseudoluteimonas</taxon>
    </lineage>
</organism>
<name>A0A516V3I7_9GAMM</name>
<dbReference type="Proteomes" id="UP000315891">
    <property type="component" value="Chromosome"/>
</dbReference>
<evidence type="ECO:0000313" key="3">
    <source>
        <dbReference type="Proteomes" id="UP000315891"/>
    </source>
</evidence>
<gene>
    <name evidence="2" type="ORF">FNZ56_03850</name>
</gene>
<dbReference type="AlphaFoldDB" id="A0A516V3I7"/>
<proteinExistence type="predicted"/>
<keyword evidence="3" id="KW-1185">Reference proteome</keyword>
<sequence>MPPSKKTTPAATPASVPPSKTSHLFSARKPNERSPLTHERVAEDIEAFRKAGGKIEVLGVTRSLLRVGVEAGDPAPAMPAKPAPTRRR</sequence>
<reference evidence="2 3" key="1">
    <citation type="submission" date="2019-07" db="EMBL/GenBank/DDBJ databases">
        <title>Lysobacter weifangensis sp. nov., isolated from bensulfuron-methyl contaminated farmland soil.</title>
        <authorList>
            <person name="Zhao H."/>
        </authorList>
    </citation>
    <scope>NUCLEOTIDE SEQUENCE [LARGE SCALE GENOMIC DNA]</scope>
    <source>
        <strain evidence="2 3">CC-Bw-6</strain>
    </source>
</reference>
<protein>
    <submittedName>
        <fullName evidence="2">Uncharacterized protein</fullName>
    </submittedName>
</protein>
<dbReference type="RefSeq" id="WP_143878577.1">
    <property type="nucleotide sequence ID" value="NZ_BAABLZ010000002.1"/>
</dbReference>
<accession>A0A516V3I7</accession>
<dbReference type="EMBL" id="CP041742">
    <property type="protein sequence ID" value="QDQ73064.1"/>
    <property type="molecule type" value="Genomic_DNA"/>
</dbReference>
<evidence type="ECO:0000256" key="1">
    <source>
        <dbReference type="SAM" id="MobiDB-lite"/>
    </source>
</evidence>
<feature type="region of interest" description="Disordered" evidence="1">
    <location>
        <begin position="1"/>
        <end position="37"/>
    </location>
</feature>
<feature type="compositionally biased region" description="Low complexity" evidence="1">
    <location>
        <begin position="1"/>
        <end position="22"/>
    </location>
</feature>
<dbReference type="OrthoDB" id="6028411at2"/>